<gene>
    <name evidence="7" type="ORF">TSUD_177470</name>
</gene>
<dbReference type="SFLD" id="SFLDS00019">
    <property type="entry name" value="Glutathione_Transferase_(cytos"/>
    <property type="match status" value="1"/>
</dbReference>
<dbReference type="EMBL" id="DF973884">
    <property type="protein sequence ID" value="GAU41836.1"/>
    <property type="molecule type" value="Genomic_DNA"/>
</dbReference>
<evidence type="ECO:0000259" key="5">
    <source>
        <dbReference type="PROSITE" id="PS50404"/>
    </source>
</evidence>
<evidence type="ECO:0000313" key="7">
    <source>
        <dbReference type="EMBL" id="GAU41836.1"/>
    </source>
</evidence>
<dbReference type="InterPro" id="IPR045073">
    <property type="entry name" value="Omega/Tau-like"/>
</dbReference>
<feature type="domain" description="GST N-terminal" evidence="5">
    <location>
        <begin position="6"/>
        <end position="85"/>
    </location>
</feature>
<dbReference type="InterPro" id="IPR036282">
    <property type="entry name" value="Glutathione-S-Trfase_C_sf"/>
</dbReference>
<dbReference type="Gene3D" id="1.20.1050.10">
    <property type="match status" value="1"/>
</dbReference>
<dbReference type="CDD" id="cd03058">
    <property type="entry name" value="GST_N_Tau"/>
    <property type="match status" value="1"/>
</dbReference>
<keyword evidence="2" id="KW-0808">Transferase</keyword>
<dbReference type="Pfam" id="PF02798">
    <property type="entry name" value="GST_N"/>
    <property type="match status" value="1"/>
</dbReference>
<accession>A0A2Z6NDP2</accession>
<sequence>MTTNQEEVKLLGATGSPFVCRVQIALKLKEIEYKFVEENLVNKSELLLKYNPIYKKVPVFVHNDKPIIESLVILEYIDEIWKQNPILPSDPYQRSLARFWSKFIDDKIVLASSKSVFTIDEKEREKHIEESTEALQILENELKGKFFGGEEINFVDIAAVFIAFWIPLVQDIADLQLFTDEKFPKLYNWSQEFLNHPVVKQNLPPRDPLFAFFKARYDGLLAASK</sequence>
<dbReference type="AlphaFoldDB" id="A0A2Z6NDP2"/>
<proteinExistence type="inferred from homology"/>
<dbReference type="Proteomes" id="UP000242715">
    <property type="component" value="Unassembled WGS sequence"/>
</dbReference>
<dbReference type="InterPro" id="IPR045074">
    <property type="entry name" value="GST_C_Tau"/>
</dbReference>
<dbReference type="InterPro" id="IPR036249">
    <property type="entry name" value="Thioredoxin-like_sf"/>
</dbReference>
<dbReference type="EC" id="2.5.1.18" evidence="1"/>
<comment type="similarity">
    <text evidence="3">Belongs to the GST superfamily. Tau family.</text>
</comment>
<protein>
    <recommendedName>
        <fullName evidence="1">glutathione transferase</fullName>
        <ecNumber evidence="1">2.5.1.18</ecNumber>
    </recommendedName>
</protein>
<dbReference type="SFLD" id="SFLDG00358">
    <property type="entry name" value="Main_(cytGST)"/>
    <property type="match status" value="1"/>
</dbReference>
<dbReference type="PANTHER" id="PTHR11260:SF719">
    <property type="entry name" value="GLUTATHIONE S-TRANSFERASE-RELATED"/>
    <property type="match status" value="1"/>
</dbReference>
<evidence type="ECO:0000256" key="4">
    <source>
        <dbReference type="ARBA" id="ARBA00047960"/>
    </source>
</evidence>
<dbReference type="GO" id="GO:0004364">
    <property type="term" value="F:glutathione transferase activity"/>
    <property type="evidence" value="ECO:0007669"/>
    <property type="project" value="UniProtKB-EC"/>
</dbReference>
<dbReference type="CDD" id="cd03185">
    <property type="entry name" value="GST_C_Tau"/>
    <property type="match status" value="1"/>
</dbReference>
<dbReference type="FunFam" id="1.20.1050.10:FF:000012">
    <property type="entry name" value="Tau class glutathione S-transferase"/>
    <property type="match status" value="1"/>
</dbReference>
<keyword evidence="8" id="KW-1185">Reference proteome</keyword>
<dbReference type="SFLD" id="SFLDG01152">
    <property type="entry name" value="Main.3:_Omega-_and_Tau-like"/>
    <property type="match status" value="1"/>
</dbReference>
<organism evidence="7 8">
    <name type="scientific">Trifolium subterraneum</name>
    <name type="common">Subterranean clover</name>
    <dbReference type="NCBI Taxonomy" id="3900"/>
    <lineage>
        <taxon>Eukaryota</taxon>
        <taxon>Viridiplantae</taxon>
        <taxon>Streptophyta</taxon>
        <taxon>Embryophyta</taxon>
        <taxon>Tracheophyta</taxon>
        <taxon>Spermatophyta</taxon>
        <taxon>Magnoliopsida</taxon>
        <taxon>eudicotyledons</taxon>
        <taxon>Gunneridae</taxon>
        <taxon>Pentapetalae</taxon>
        <taxon>rosids</taxon>
        <taxon>fabids</taxon>
        <taxon>Fabales</taxon>
        <taxon>Fabaceae</taxon>
        <taxon>Papilionoideae</taxon>
        <taxon>50 kb inversion clade</taxon>
        <taxon>NPAAA clade</taxon>
        <taxon>Hologalegina</taxon>
        <taxon>IRL clade</taxon>
        <taxon>Trifolieae</taxon>
        <taxon>Trifolium</taxon>
    </lineage>
</organism>
<evidence type="ECO:0000313" key="8">
    <source>
        <dbReference type="Proteomes" id="UP000242715"/>
    </source>
</evidence>
<evidence type="ECO:0000256" key="1">
    <source>
        <dbReference type="ARBA" id="ARBA00012452"/>
    </source>
</evidence>
<name>A0A2Z6NDP2_TRISU</name>
<dbReference type="GO" id="GO:0005737">
    <property type="term" value="C:cytoplasm"/>
    <property type="evidence" value="ECO:0007669"/>
    <property type="project" value="TreeGrafter"/>
</dbReference>
<evidence type="ECO:0000256" key="2">
    <source>
        <dbReference type="ARBA" id="ARBA00022679"/>
    </source>
</evidence>
<dbReference type="InterPro" id="IPR040079">
    <property type="entry name" value="Glutathione_S-Trfase"/>
</dbReference>
<dbReference type="Pfam" id="PF00043">
    <property type="entry name" value="GST_C"/>
    <property type="match status" value="1"/>
</dbReference>
<dbReference type="InterPro" id="IPR004046">
    <property type="entry name" value="GST_C"/>
</dbReference>
<dbReference type="Gene3D" id="3.40.30.10">
    <property type="entry name" value="Glutaredoxin"/>
    <property type="match status" value="1"/>
</dbReference>
<dbReference type="InterPro" id="IPR004045">
    <property type="entry name" value="Glutathione_S-Trfase_N"/>
</dbReference>
<reference evidence="8" key="1">
    <citation type="journal article" date="2017" name="Front. Plant Sci.">
        <title>Climate Clever Clovers: New Paradigm to Reduce the Environmental Footprint of Ruminants by Breeding Low Methanogenic Forages Utilizing Haplotype Variation.</title>
        <authorList>
            <person name="Kaur P."/>
            <person name="Appels R."/>
            <person name="Bayer P.E."/>
            <person name="Keeble-Gagnere G."/>
            <person name="Wang J."/>
            <person name="Hirakawa H."/>
            <person name="Shirasawa K."/>
            <person name="Vercoe P."/>
            <person name="Stefanova K."/>
            <person name="Durmic Z."/>
            <person name="Nichols P."/>
            <person name="Revell C."/>
            <person name="Isobe S.N."/>
            <person name="Edwards D."/>
            <person name="Erskine W."/>
        </authorList>
    </citation>
    <scope>NUCLEOTIDE SEQUENCE [LARGE SCALE GENOMIC DNA]</scope>
    <source>
        <strain evidence="8">cv. Daliak</strain>
    </source>
</reference>
<comment type="catalytic activity">
    <reaction evidence="4">
        <text>RX + glutathione = an S-substituted glutathione + a halide anion + H(+)</text>
        <dbReference type="Rhea" id="RHEA:16437"/>
        <dbReference type="ChEBI" id="CHEBI:15378"/>
        <dbReference type="ChEBI" id="CHEBI:16042"/>
        <dbReference type="ChEBI" id="CHEBI:17792"/>
        <dbReference type="ChEBI" id="CHEBI:57925"/>
        <dbReference type="ChEBI" id="CHEBI:90779"/>
        <dbReference type="EC" id="2.5.1.18"/>
    </reaction>
</comment>
<dbReference type="PROSITE" id="PS50404">
    <property type="entry name" value="GST_NTER"/>
    <property type="match status" value="1"/>
</dbReference>
<dbReference type="GO" id="GO:0006749">
    <property type="term" value="P:glutathione metabolic process"/>
    <property type="evidence" value="ECO:0007669"/>
    <property type="project" value="InterPro"/>
</dbReference>
<dbReference type="OrthoDB" id="4951845at2759"/>
<dbReference type="PANTHER" id="PTHR11260">
    <property type="entry name" value="GLUTATHIONE S-TRANSFERASE, GST, SUPERFAMILY, GST DOMAIN CONTAINING"/>
    <property type="match status" value="1"/>
</dbReference>
<evidence type="ECO:0000256" key="3">
    <source>
        <dbReference type="ARBA" id="ARBA00025743"/>
    </source>
</evidence>
<dbReference type="SUPFAM" id="SSF47616">
    <property type="entry name" value="GST C-terminal domain-like"/>
    <property type="match status" value="1"/>
</dbReference>
<dbReference type="PROSITE" id="PS50405">
    <property type="entry name" value="GST_CTER"/>
    <property type="match status" value="1"/>
</dbReference>
<dbReference type="FunFam" id="3.40.30.10:FF:000044">
    <property type="entry name" value="Glutathione S-transferase GSTU6"/>
    <property type="match status" value="1"/>
</dbReference>
<evidence type="ECO:0000259" key="6">
    <source>
        <dbReference type="PROSITE" id="PS50405"/>
    </source>
</evidence>
<dbReference type="SUPFAM" id="SSF52833">
    <property type="entry name" value="Thioredoxin-like"/>
    <property type="match status" value="1"/>
</dbReference>
<dbReference type="InterPro" id="IPR010987">
    <property type="entry name" value="Glutathione-S-Trfase_C-like"/>
</dbReference>
<feature type="domain" description="GST C-terminal" evidence="6">
    <location>
        <begin position="90"/>
        <end position="212"/>
    </location>
</feature>